<sequence length="468" mass="51401">MYSEDTDNSWAPPASDAEDSRDSFDSNDIEIDGWSKTVFPKETFHDGVPEDYNQSSSTISRLGDTHQKLQQQQPCLRITRQPEDQHRARYLSEGSRGAIKDRSGASHCTIQMVGYSRPTRLEIFAGTGAGQVAPHPLYRTIPVTGKGGASLTTPCREVISADGIACLEVTLRPEFGMSAVLDCVGILKICTYNVKRRLPKGPKNSSVRLVFRATIPNPTCHTQPLVIQTESEPIVCVQQLGLPEVLKMSLQSATCRGGVDLFIIGRNFDRNTSVVFREYKEDGKLAWSAEATMDKRLLHQCHLVCSLPTYRDLSLSAPVEVSMTLKCGRKSSHPLPFYYIPDSSSYDWAPPTTPVAVAPPNCSNQQMGSNSFTLPAVIQPKSIDRSNSMNSVMVPVTSLQQQDDLGSIADLFTAHDALFNSQLAAANVPQQPPMIDDSLNGGMITAARSASIDWEVPPRKKVKYHKSD</sequence>
<dbReference type="AlphaFoldDB" id="A0A914WEU1"/>
<evidence type="ECO:0000256" key="7">
    <source>
        <dbReference type="ARBA" id="ARBA00023163"/>
    </source>
</evidence>
<organism evidence="11 12">
    <name type="scientific">Plectus sambesii</name>
    <dbReference type="NCBI Taxonomy" id="2011161"/>
    <lineage>
        <taxon>Eukaryota</taxon>
        <taxon>Metazoa</taxon>
        <taxon>Ecdysozoa</taxon>
        <taxon>Nematoda</taxon>
        <taxon>Chromadorea</taxon>
        <taxon>Plectida</taxon>
        <taxon>Plectina</taxon>
        <taxon>Plectoidea</taxon>
        <taxon>Plectidae</taxon>
        <taxon>Plectus</taxon>
    </lineage>
</organism>
<dbReference type="InterPro" id="IPR008967">
    <property type="entry name" value="p53-like_TF_DNA-bd_sf"/>
</dbReference>
<name>A0A914WEU1_9BILA</name>
<dbReference type="GO" id="GO:0005737">
    <property type="term" value="C:cytoplasm"/>
    <property type="evidence" value="ECO:0007669"/>
    <property type="project" value="UniProtKB-SubCell"/>
</dbReference>
<dbReference type="GO" id="GO:0005634">
    <property type="term" value="C:nucleus"/>
    <property type="evidence" value="ECO:0007669"/>
    <property type="project" value="UniProtKB-SubCell"/>
</dbReference>
<feature type="domain" description="RHD" evidence="10">
    <location>
        <begin position="76"/>
        <end position="241"/>
    </location>
</feature>
<keyword evidence="5" id="KW-0805">Transcription regulation</keyword>
<evidence type="ECO:0000256" key="5">
    <source>
        <dbReference type="ARBA" id="ARBA00023015"/>
    </source>
</evidence>
<keyword evidence="7" id="KW-0804">Transcription</keyword>
<dbReference type="InterPro" id="IPR014756">
    <property type="entry name" value="Ig_E-set"/>
</dbReference>
<dbReference type="InterPro" id="IPR002909">
    <property type="entry name" value="IPT_dom"/>
</dbReference>
<evidence type="ECO:0000256" key="9">
    <source>
        <dbReference type="SAM" id="MobiDB-lite"/>
    </source>
</evidence>
<dbReference type="InterPro" id="IPR032397">
    <property type="entry name" value="RHD_dimer"/>
</dbReference>
<dbReference type="SMART" id="SM00429">
    <property type="entry name" value="IPT"/>
    <property type="match status" value="1"/>
</dbReference>
<dbReference type="Pfam" id="PF16179">
    <property type="entry name" value="RHD_dimer"/>
    <property type="match status" value="1"/>
</dbReference>
<dbReference type="PANTHER" id="PTHR12533:SF7">
    <property type="entry name" value="NFAT NUCLEAR FACTOR, ISOFORM B"/>
    <property type="match status" value="1"/>
</dbReference>
<protein>
    <submittedName>
        <fullName evidence="12">RHD domain-containing protein</fullName>
    </submittedName>
</protein>
<dbReference type="WBParaSite" id="PSAMB.scaffold3927size16381.g22930.t1">
    <property type="protein sequence ID" value="PSAMB.scaffold3927size16381.g22930.t1"/>
    <property type="gene ID" value="PSAMB.scaffold3927size16381.g22930"/>
</dbReference>
<dbReference type="SUPFAM" id="SSF49417">
    <property type="entry name" value="p53-like transcription factors"/>
    <property type="match status" value="1"/>
</dbReference>
<keyword evidence="11" id="KW-1185">Reference proteome</keyword>
<dbReference type="Gene3D" id="2.60.40.10">
    <property type="entry name" value="Immunoglobulins"/>
    <property type="match status" value="1"/>
</dbReference>
<keyword evidence="8" id="KW-0539">Nucleus</keyword>
<evidence type="ECO:0000256" key="8">
    <source>
        <dbReference type="ARBA" id="ARBA00023242"/>
    </source>
</evidence>
<dbReference type="InterPro" id="IPR037059">
    <property type="entry name" value="RHD_DNA_bind_dom_sf"/>
</dbReference>
<keyword evidence="6" id="KW-0238">DNA-binding</keyword>
<dbReference type="PANTHER" id="PTHR12533">
    <property type="entry name" value="NFAT"/>
    <property type="match status" value="1"/>
</dbReference>
<dbReference type="GO" id="GO:0005667">
    <property type="term" value="C:transcription regulator complex"/>
    <property type="evidence" value="ECO:0007669"/>
    <property type="project" value="TreeGrafter"/>
</dbReference>
<evidence type="ECO:0000256" key="6">
    <source>
        <dbReference type="ARBA" id="ARBA00023125"/>
    </source>
</evidence>
<evidence type="ECO:0000256" key="3">
    <source>
        <dbReference type="ARBA" id="ARBA00022490"/>
    </source>
</evidence>
<dbReference type="InterPro" id="IPR031337">
    <property type="entry name" value="KDPG/KHG_AS_1"/>
</dbReference>
<dbReference type="InterPro" id="IPR008366">
    <property type="entry name" value="NFAT"/>
</dbReference>
<evidence type="ECO:0000256" key="1">
    <source>
        <dbReference type="ARBA" id="ARBA00004123"/>
    </source>
</evidence>
<dbReference type="InterPro" id="IPR011539">
    <property type="entry name" value="RHD_DNA_bind_dom"/>
</dbReference>
<feature type="region of interest" description="Disordered" evidence="9">
    <location>
        <begin position="1"/>
        <end position="28"/>
    </location>
</feature>
<dbReference type="Gene3D" id="2.60.40.340">
    <property type="entry name" value="Rel homology domain (RHD), DNA-binding domain"/>
    <property type="match status" value="1"/>
</dbReference>
<evidence type="ECO:0000256" key="4">
    <source>
        <dbReference type="ARBA" id="ARBA00022553"/>
    </source>
</evidence>
<dbReference type="PROSITE" id="PS50254">
    <property type="entry name" value="REL_2"/>
    <property type="match status" value="1"/>
</dbReference>
<reference evidence="12" key="1">
    <citation type="submission" date="2022-11" db="UniProtKB">
        <authorList>
            <consortium name="WormBaseParasite"/>
        </authorList>
    </citation>
    <scope>IDENTIFICATION</scope>
</reference>
<dbReference type="SUPFAM" id="SSF81296">
    <property type="entry name" value="E set domains"/>
    <property type="match status" value="1"/>
</dbReference>
<dbReference type="PROSITE" id="PS00159">
    <property type="entry name" value="ALDOLASE_KDPG_KHG_1"/>
    <property type="match status" value="1"/>
</dbReference>
<keyword evidence="4" id="KW-0597">Phosphoprotein</keyword>
<dbReference type="InterPro" id="IPR013783">
    <property type="entry name" value="Ig-like_fold"/>
</dbReference>
<evidence type="ECO:0000256" key="2">
    <source>
        <dbReference type="ARBA" id="ARBA00004496"/>
    </source>
</evidence>
<dbReference type="Pfam" id="PF00554">
    <property type="entry name" value="RHD_DNA_bind"/>
    <property type="match status" value="1"/>
</dbReference>
<evidence type="ECO:0000313" key="12">
    <source>
        <dbReference type="WBParaSite" id="PSAMB.scaffold3927size16381.g22930.t1"/>
    </source>
</evidence>
<comment type="subcellular location">
    <subcellularLocation>
        <location evidence="2">Cytoplasm</location>
    </subcellularLocation>
    <subcellularLocation>
        <location evidence="1">Nucleus</location>
    </subcellularLocation>
</comment>
<evidence type="ECO:0000313" key="11">
    <source>
        <dbReference type="Proteomes" id="UP000887566"/>
    </source>
</evidence>
<proteinExistence type="predicted"/>
<accession>A0A914WEU1</accession>
<evidence type="ECO:0000259" key="10">
    <source>
        <dbReference type="PROSITE" id="PS50254"/>
    </source>
</evidence>
<keyword evidence="3" id="KW-0963">Cytoplasm</keyword>
<dbReference type="GO" id="GO:0000978">
    <property type="term" value="F:RNA polymerase II cis-regulatory region sequence-specific DNA binding"/>
    <property type="evidence" value="ECO:0007669"/>
    <property type="project" value="TreeGrafter"/>
</dbReference>
<dbReference type="GO" id="GO:0000981">
    <property type="term" value="F:DNA-binding transcription factor activity, RNA polymerase II-specific"/>
    <property type="evidence" value="ECO:0007669"/>
    <property type="project" value="TreeGrafter"/>
</dbReference>
<dbReference type="Proteomes" id="UP000887566">
    <property type="component" value="Unplaced"/>
</dbReference>